<organism evidence="1 2">
    <name type="scientific">Adlercreutzia caecimuris</name>
    <dbReference type="NCBI Taxonomy" id="671266"/>
    <lineage>
        <taxon>Bacteria</taxon>
        <taxon>Bacillati</taxon>
        <taxon>Actinomycetota</taxon>
        <taxon>Coriobacteriia</taxon>
        <taxon>Eggerthellales</taxon>
        <taxon>Eggerthellaceae</taxon>
        <taxon>Adlercreutzia</taxon>
    </lineage>
</organism>
<sequence length="61" mass="6642">MKESIAGGGVFERLADDSFFEEALTVLNDTVAWDVSGHYDPITCIDIDPFVAGRQKGLRPA</sequence>
<protein>
    <submittedName>
        <fullName evidence="1">Uncharacterized protein</fullName>
    </submittedName>
</protein>
<evidence type="ECO:0000313" key="2">
    <source>
        <dbReference type="Proteomes" id="UP000308978"/>
    </source>
</evidence>
<gene>
    <name evidence="1" type="ORF">E5986_06765</name>
</gene>
<dbReference type="Proteomes" id="UP000308978">
    <property type="component" value="Unassembled WGS sequence"/>
</dbReference>
<name>A0A4S4G3N4_9ACTN</name>
<reference evidence="1 2" key="1">
    <citation type="submission" date="2019-04" db="EMBL/GenBank/DDBJ databases">
        <title>Microbes associate with the intestines of laboratory mice.</title>
        <authorList>
            <person name="Navarre W."/>
            <person name="Wong E."/>
            <person name="Huang K.C."/>
            <person name="Tropini C."/>
            <person name="Ng K."/>
            <person name="Yu B."/>
        </authorList>
    </citation>
    <scope>NUCLEOTIDE SEQUENCE [LARGE SCALE GENOMIC DNA]</scope>
    <source>
        <strain evidence="1 2">NM80_B27</strain>
    </source>
</reference>
<accession>A0A4S4G3N4</accession>
<comment type="caution">
    <text evidence="1">The sequence shown here is derived from an EMBL/GenBank/DDBJ whole genome shotgun (WGS) entry which is preliminary data.</text>
</comment>
<dbReference type="AlphaFoldDB" id="A0A4S4G3N4"/>
<evidence type="ECO:0000313" key="1">
    <source>
        <dbReference type="EMBL" id="THG37155.1"/>
    </source>
</evidence>
<proteinExistence type="predicted"/>
<dbReference type="EMBL" id="SSTJ01000007">
    <property type="protein sequence ID" value="THG37155.1"/>
    <property type="molecule type" value="Genomic_DNA"/>
</dbReference>